<dbReference type="EMBL" id="CACRZD030000015">
    <property type="protein sequence ID" value="CAA6671292.1"/>
    <property type="molecule type" value="Genomic_DNA"/>
</dbReference>
<organism evidence="2">
    <name type="scientific">Spirodela intermedia</name>
    <name type="common">Intermediate duckweed</name>
    <dbReference type="NCBI Taxonomy" id="51605"/>
    <lineage>
        <taxon>Eukaryota</taxon>
        <taxon>Viridiplantae</taxon>
        <taxon>Streptophyta</taxon>
        <taxon>Embryophyta</taxon>
        <taxon>Tracheophyta</taxon>
        <taxon>Spermatophyta</taxon>
        <taxon>Magnoliopsida</taxon>
        <taxon>Liliopsida</taxon>
        <taxon>Araceae</taxon>
        <taxon>Lemnoideae</taxon>
        <taxon>Spirodela</taxon>
    </lineage>
</organism>
<dbReference type="EMBL" id="LR743602">
    <property type="protein sequence ID" value="CAA2632060.1"/>
    <property type="molecule type" value="Genomic_DNA"/>
</dbReference>
<reference evidence="2 3" key="1">
    <citation type="submission" date="2019-12" db="EMBL/GenBank/DDBJ databases">
        <authorList>
            <person name="Scholz U."/>
            <person name="Mascher M."/>
            <person name="Fiebig A."/>
        </authorList>
    </citation>
    <scope>NUCLEOTIDE SEQUENCE</scope>
</reference>
<gene>
    <name evidence="2" type="ORF">SI7747_15017700</name>
</gene>
<keyword evidence="1" id="KW-0812">Transmembrane</keyword>
<evidence type="ECO:0000313" key="3">
    <source>
        <dbReference type="Proteomes" id="UP001189122"/>
    </source>
</evidence>
<protein>
    <submittedName>
        <fullName evidence="2">Uncharacterized protein</fullName>
    </submittedName>
</protein>
<dbReference type="Proteomes" id="UP001189122">
    <property type="component" value="Unassembled WGS sequence"/>
</dbReference>
<sequence length="50" mass="6012">MPVEYFLLLFLIFSLYLIGVSNWLNSPFFNNFRRQCTSRTLFSLVDSQSW</sequence>
<evidence type="ECO:0000313" key="2">
    <source>
        <dbReference type="EMBL" id="CAA2632060.1"/>
    </source>
</evidence>
<proteinExistence type="predicted"/>
<evidence type="ECO:0000256" key="1">
    <source>
        <dbReference type="SAM" id="Phobius"/>
    </source>
</evidence>
<keyword evidence="1" id="KW-0472">Membrane</keyword>
<dbReference type="AlphaFoldDB" id="A0A7I8JPB8"/>
<accession>A0A7I8JPB8</accession>
<keyword evidence="3" id="KW-1185">Reference proteome</keyword>
<keyword evidence="1" id="KW-1133">Transmembrane helix</keyword>
<feature type="transmembrane region" description="Helical" evidence="1">
    <location>
        <begin position="6"/>
        <end position="24"/>
    </location>
</feature>
<name>A0A7I8JPB8_SPIIN</name>